<feature type="region of interest" description="Disordered" evidence="25">
    <location>
        <begin position="275"/>
        <end position="314"/>
    </location>
</feature>
<organism evidence="28 29">
    <name type="scientific">Cylindrodendrum hubeiense</name>
    <dbReference type="NCBI Taxonomy" id="595255"/>
    <lineage>
        <taxon>Eukaryota</taxon>
        <taxon>Fungi</taxon>
        <taxon>Dikarya</taxon>
        <taxon>Ascomycota</taxon>
        <taxon>Pezizomycotina</taxon>
        <taxon>Sordariomycetes</taxon>
        <taxon>Hypocreomycetidae</taxon>
        <taxon>Hypocreales</taxon>
        <taxon>Nectriaceae</taxon>
        <taxon>Cylindrodendrum</taxon>
    </lineage>
</organism>
<evidence type="ECO:0000259" key="27">
    <source>
        <dbReference type="PROSITE" id="PS51635"/>
    </source>
</evidence>
<feature type="active site" description="Nucleophile" evidence="24">
    <location>
        <position position="625"/>
    </location>
</feature>
<evidence type="ECO:0000256" key="13">
    <source>
        <dbReference type="ARBA" id="ARBA00022892"/>
    </source>
</evidence>
<dbReference type="GO" id="GO:0006641">
    <property type="term" value="P:triglyceride metabolic process"/>
    <property type="evidence" value="ECO:0007669"/>
    <property type="project" value="UniProtKB-ARBA"/>
</dbReference>
<keyword evidence="15 24" id="KW-0442">Lipid degradation</keyword>
<dbReference type="InterPro" id="IPR002641">
    <property type="entry name" value="PNPLA_dom"/>
</dbReference>
<dbReference type="InterPro" id="IPR027417">
    <property type="entry name" value="P-loop_NTPase"/>
</dbReference>
<evidence type="ECO:0000256" key="15">
    <source>
        <dbReference type="ARBA" id="ARBA00022963"/>
    </source>
</evidence>
<dbReference type="InterPro" id="IPR050301">
    <property type="entry name" value="NTE"/>
</dbReference>
<feature type="binding site" evidence="22">
    <location>
        <position position="73"/>
    </location>
    <ligand>
        <name>GTP</name>
        <dbReference type="ChEBI" id="CHEBI:37565"/>
    </ligand>
</feature>
<evidence type="ECO:0000256" key="7">
    <source>
        <dbReference type="ARBA" id="ARBA00019961"/>
    </source>
</evidence>
<evidence type="ECO:0000256" key="19">
    <source>
        <dbReference type="ARBA" id="ARBA00023136"/>
    </source>
</evidence>
<dbReference type="InterPro" id="IPR005225">
    <property type="entry name" value="Small_GTP-bd"/>
</dbReference>
<feature type="binding site" evidence="22">
    <location>
        <begin position="27"/>
        <end position="34"/>
    </location>
    <ligand>
        <name>GTP</name>
        <dbReference type="ChEBI" id="CHEBI:37565"/>
    </ligand>
</feature>
<dbReference type="Pfam" id="PF11815">
    <property type="entry name" value="DUF3336"/>
    <property type="match status" value="1"/>
</dbReference>
<keyword evidence="19 26" id="KW-0472">Membrane</keyword>
<evidence type="ECO:0000256" key="25">
    <source>
        <dbReference type="SAM" id="MobiDB-lite"/>
    </source>
</evidence>
<feature type="binding site" evidence="23">
    <location>
        <position position="34"/>
    </location>
    <ligand>
        <name>Mg(2+)</name>
        <dbReference type="ChEBI" id="CHEBI:18420"/>
    </ligand>
</feature>
<sequence length="988" mass="111511">MWIVNWFYDVLSSLGLLNKHAKLLFLGLDNAGKTTLLHMLKNDRVAILQPTLHPTSEELAIGNVRFTTFDLGGHQQARRIWRDYFPEVNGVVFLIDAKDHERFPEAKAELDALLSMEELAKVPFVILGNKIDHPDAVSEDEMRHQLGLYQTTGKGKVPLEGIRPLELFMCSVVMRQGYGDGIRWLSQLAAPIETTFIFDPSPLLILGHLLRSLLEFSTWRREAAPNSAIMSQPYMSLFPRDPDYGFPPESFEPSKLPDGDHDFVNARDLEAFEKALQAPDPLQSPTDETGSRSPRSPSTSSLTKRPSQAESGLENDVAAVAAAANAASGDLPIPHTPSQGTFITAQNDWAPVNPKPHRSKRGHKKQKKYKKNAGEGKGAIEGLLGTRTKDETREGYLYRVLKWPLLFFVVTWLAGLAMAYLSTRLYIWVFEHFFTWRGQRQRLRTSMRNTSHYRDWVGAAKELDGYLGRQTWKEENDYAYYDSSTVRKVWDQMRKTRALAEAQESKGKNGDGGKAIDDLRALIEACVKNNFVGVENARLYSQTYYGTKNLVQNFLDEVEKSLKLLIKTPQLEMEQKRVLFKHVYANYGRTALCLSGGAAFAYYHIGVVKALLDEDLLPDVITGTSGGALVAALAATRTNDELKELLVPALAERINACSESFTVWVPRWWKTGARFDSVDWAHRCSWWTRGSMTFKEAYERTGRILNVTCVPADPHSPTILCNYLTSPDCVIWSAVLASAAVPGILNPVVLMMKTRDGTLVPYSFGHKWKDGSLRTDIPIKALNTQFNVNFTIVSQTNPHINLFFFSSRGSVGHPVTHRKGRGWRGGYLMSAFEHYLKLDMNKWLKFIRHAELLPRPLGQDWSQLWLQQFSGTVTIWPKSILSDFWHILSDPEPPRLARMINEGRQSAFPKLKFVANRLKLERLVEQGRRESRPWARRGSLQTIMSDDDLRSLLVGEIGNGVTTEEETTDVEDVNGMGLGMTSLDDKSD</sequence>
<evidence type="ECO:0000256" key="4">
    <source>
        <dbReference type="ARBA" id="ARBA00004397"/>
    </source>
</evidence>
<evidence type="ECO:0000256" key="2">
    <source>
        <dbReference type="ARBA" id="ARBA00004255"/>
    </source>
</evidence>
<dbReference type="PROSITE" id="PS51422">
    <property type="entry name" value="SAR1"/>
    <property type="match status" value="1"/>
</dbReference>
<dbReference type="PRINTS" id="PR00328">
    <property type="entry name" value="SAR1GTPBP"/>
</dbReference>
<reference evidence="28" key="1">
    <citation type="submission" date="2020-03" db="EMBL/GenBank/DDBJ databases">
        <title>Draft Genome Sequence of Cylindrodendrum hubeiense.</title>
        <authorList>
            <person name="Buettner E."/>
            <person name="Kellner H."/>
        </authorList>
    </citation>
    <scope>NUCLEOTIDE SEQUENCE</scope>
    <source>
        <strain evidence="28">IHI 201604</strain>
    </source>
</reference>
<dbReference type="GO" id="GO:0046872">
    <property type="term" value="F:metal ion binding"/>
    <property type="evidence" value="ECO:0007669"/>
    <property type="project" value="UniProtKB-KW"/>
</dbReference>
<dbReference type="SUPFAM" id="SSF52540">
    <property type="entry name" value="P-loop containing nucleoside triphosphate hydrolases"/>
    <property type="match status" value="1"/>
</dbReference>
<evidence type="ECO:0000313" key="29">
    <source>
        <dbReference type="Proteomes" id="UP000722485"/>
    </source>
</evidence>
<keyword evidence="12" id="KW-0256">Endoplasmic reticulum</keyword>
<keyword evidence="9" id="KW-0813">Transport</keyword>
<gene>
    <name evidence="28" type="ORF">G7Z17_g3481</name>
</gene>
<comment type="catalytic activity">
    <reaction evidence="21">
        <text>GTP + H2O = GDP + phosphate + H(+)</text>
        <dbReference type="Rhea" id="RHEA:19669"/>
        <dbReference type="ChEBI" id="CHEBI:15377"/>
        <dbReference type="ChEBI" id="CHEBI:15378"/>
        <dbReference type="ChEBI" id="CHEBI:37565"/>
        <dbReference type="ChEBI" id="CHEBI:43474"/>
        <dbReference type="ChEBI" id="CHEBI:58189"/>
    </reaction>
</comment>
<dbReference type="GO" id="GO:0015031">
    <property type="term" value="P:protein transport"/>
    <property type="evidence" value="ECO:0007669"/>
    <property type="project" value="UniProtKB-KW"/>
</dbReference>
<dbReference type="Gene3D" id="3.40.50.300">
    <property type="entry name" value="P-loop containing nucleotide triphosphate hydrolases"/>
    <property type="match status" value="1"/>
</dbReference>
<evidence type="ECO:0000256" key="9">
    <source>
        <dbReference type="ARBA" id="ARBA00022448"/>
    </source>
</evidence>
<dbReference type="GO" id="GO:0000139">
    <property type="term" value="C:Golgi membrane"/>
    <property type="evidence" value="ECO:0007669"/>
    <property type="project" value="UniProtKB-SubCell"/>
</dbReference>
<evidence type="ECO:0000256" key="5">
    <source>
        <dbReference type="ARBA" id="ARBA00006104"/>
    </source>
</evidence>
<dbReference type="EMBL" id="JAANBB010000043">
    <property type="protein sequence ID" value="KAF7553619.1"/>
    <property type="molecule type" value="Genomic_DNA"/>
</dbReference>
<comment type="similarity">
    <text evidence="5">Belongs to the PLPL family.</text>
</comment>
<evidence type="ECO:0000256" key="8">
    <source>
        <dbReference type="ARBA" id="ARBA00021124"/>
    </source>
</evidence>
<comment type="similarity">
    <text evidence="6">Belongs to the small GTPase superfamily. SAR1 family.</text>
</comment>
<keyword evidence="18 22" id="KW-0342">GTP-binding</keyword>
<evidence type="ECO:0000256" key="11">
    <source>
        <dbReference type="ARBA" id="ARBA00022801"/>
    </source>
</evidence>
<feature type="region of interest" description="Disordered" evidence="25">
    <location>
        <begin position="330"/>
        <end position="374"/>
    </location>
</feature>
<dbReference type="PROSITE" id="PS51635">
    <property type="entry name" value="PNPLA"/>
    <property type="match status" value="1"/>
</dbReference>
<evidence type="ECO:0000256" key="14">
    <source>
        <dbReference type="ARBA" id="ARBA00022927"/>
    </source>
</evidence>
<evidence type="ECO:0000256" key="23">
    <source>
        <dbReference type="PIRSR" id="PIRSR606689-2"/>
    </source>
</evidence>
<dbReference type="PROSITE" id="PS51417">
    <property type="entry name" value="ARF"/>
    <property type="match status" value="1"/>
</dbReference>
<accession>A0A9P5HHT9</accession>
<dbReference type="InterPro" id="IPR016035">
    <property type="entry name" value="Acyl_Trfase/lysoPLipase"/>
</dbReference>
<dbReference type="FunFam" id="3.40.50.300:FF:000161">
    <property type="entry name" value="Small COPII coat GTPase"/>
    <property type="match status" value="1"/>
</dbReference>
<keyword evidence="26" id="KW-1133">Transmembrane helix</keyword>
<evidence type="ECO:0000256" key="12">
    <source>
        <dbReference type="ARBA" id="ARBA00022824"/>
    </source>
</evidence>
<evidence type="ECO:0000256" key="10">
    <source>
        <dbReference type="ARBA" id="ARBA00022741"/>
    </source>
</evidence>
<proteinExistence type="inferred from homology"/>
<evidence type="ECO:0000256" key="18">
    <source>
        <dbReference type="ARBA" id="ARBA00023134"/>
    </source>
</evidence>
<dbReference type="PANTHER" id="PTHR14226:SF66">
    <property type="entry name" value="TRIACYLGLYCEROL LIPASE PTL2"/>
    <property type="match status" value="1"/>
</dbReference>
<comment type="subcellular location">
    <subcellularLocation>
        <location evidence="3">Cytoplasmic vesicle</location>
        <location evidence="3">COPII-coated vesicle membrane</location>
        <topology evidence="3">Peripheral membrane protein</topology>
        <orientation evidence="3">Cytoplasmic side</orientation>
    </subcellularLocation>
    <subcellularLocation>
        <location evidence="4">Endoplasmic reticulum membrane</location>
        <topology evidence="4">Peripheral membrane protein</topology>
        <orientation evidence="4">Cytoplasmic side</orientation>
    </subcellularLocation>
    <subcellularLocation>
        <location evidence="2">Golgi apparatus membrane</location>
        <topology evidence="2">Peripheral membrane protein</topology>
        <orientation evidence="2">Cytoplasmic side</orientation>
    </subcellularLocation>
</comment>
<feature type="compositionally biased region" description="Polar residues" evidence="25">
    <location>
        <begin position="336"/>
        <end position="347"/>
    </location>
</feature>
<evidence type="ECO:0000313" key="28">
    <source>
        <dbReference type="EMBL" id="KAF7553619.1"/>
    </source>
</evidence>
<dbReference type="AlphaFoldDB" id="A0A9P5HHT9"/>
<evidence type="ECO:0000256" key="26">
    <source>
        <dbReference type="SAM" id="Phobius"/>
    </source>
</evidence>
<feature type="compositionally biased region" description="Basic residues" evidence="25">
    <location>
        <begin position="355"/>
        <end position="371"/>
    </location>
</feature>
<feature type="binding site" evidence="23">
    <location>
        <position position="51"/>
    </location>
    <ligand>
        <name>Mg(2+)</name>
        <dbReference type="ChEBI" id="CHEBI:18420"/>
    </ligand>
</feature>
<evidence type="ECO:0000256" key="21">
    <source>
        <dbReference type="ARBA" id="ARBA00048548"/>
    </source>
</evidence>
<keyword evidence="17 24" id="KW-0443">Lipid metabolism</keyword>
<evidence type="ECO:0000256" key="17">
    <source>
        <dbReference type="ARBA" id="ARBA00023098"/>
    </source>
</evidence>
<feature type="transmembrane region" description="Helical" evidence="26">
    <location>
        <begin position="403"/>
        <end position="421"/>
    </location>
</feature>
<dbReference type="SUPFAM" id="SSF52151">
    <property type="entry name" value="FabD/lysophospholipase-like"/>
    <property type="match status" value="1"/>
</dbReference>
<comment type="caution">
    <text evidence="28">The sequence shown here is derived from an EMBL/GenBank/DDBJ whole genome shotgun (WGS) entry which is preliminary data.</text>
</comment>
<dbReference type="SMART" id="SM00177">
    <property type="entry name" value="ARF"/>
    <property type="match status" value="1"/>
</dbReference>
<dbReference type="GO" id="GO:0012507">
    <property type="term" value="C:ER to Golgi transport vesicle membrane"/>
    <property type="evidence" value="ECO:0007669"/>
    <property type="project" value="UniProtKB-SubCell"/>
</dbReference>
<dbReference type="Proteomes" id="UP000722485">
    <property type="component" value="Unassembled WGS sequence"/>
</dbReference>
<name>A0A9P5HHT9_9HYPO</name>
<dbReference type="GO" id="GO:0004806">
    <property type="term" value="F:triacylglycerol lipase activity"/>
    <property type="evidence" value="ECO:0007669"/>
    <property type="project" value="InterPro"/>
</dbReference>
<dbReference type="GO" id="GO:0005525">
    <property type="term" value="F:GTP binding"/>
    <property type="evidence" value="ECO:0007669"/>
    <property type="project" value="UniProtKB-KW"/>
</dbReference>
<keyword evidence="23" id="KW-0479">Metal-binding</keyword>
<keyword evidence="29" id="KW-1185">Reference proteome</keyword>
<protein>
    <recommendedName>
        <fullName evidence="8">Small COPII coat GTPase SAR1</fullName>
    </recommendedName>
    <alternativeName>
        <fullName evidence="7">Small COPII coat GTPase sar1</fullName>
    </alternativeName>
</protein>
<keyword evidence="16" id="KW-0333">Golgi apparatus</keyword>
<dbReference type="GO" id="GO:0016192">
    <property type="term" value="P:vesicle-mediated transport"/>
    <property type="evidence" value="ECO:0007669"/>
    <property type="project" value="UniProtKB-KW"/>
</dbReference>
<dbReference type="SMART" id="SM00178">
    <property type="entry name" value="SAR"/>
    <property type="match status" value="1"/>
</dbReference>
<keyword evidence="13" id="KW-0931">ER-Golgi transport</keyword>
<dbReference type="NCBIfam" id="TIGR00231">
    <property type="entry name" value="small_GTP"/>
    <property type="match status" value="1"/>
</dbReference>
<feature type="domain" description="PNPLA" evidence="27">
    <location>
        <begin position="592"/>
        <end position="783"/>
    </location>
</feature>
<feature type="binding site" evidence="22">
    <location>
        <begin position="129"/>
        <end position="132"/>
    </location>
    <ligand>
        <name>GTP</name>
        <dbReference type="ChEBI" id="CHEBI:37565"/>
    </ligand>
</feature>
<evidence type="ECO:0000256" key="3">
    <source>
        <dbReference type="ARBA" id="ARBA00004299"/>
    </source>
</evidence>
<keyword evidence="11 24" id="KW-0378">Hydrolase</keyword>
<evidence type="ECO:0000256" key="16">
    <source>
        <dbReference type="ARBA" id="ARBA00023034"/>
    </source>
</evidence>
<comment type="function">
    <text evidence="1">Probable lipid hydrolase.</text>
</comment>
<dbReference type="InterPro" id="IPR006689">
    <property type="entry name" value="Small_GTPase_ARF/SAR"/>
</dbReference>
<keyword evidence="26" id="KW-0812">Transmembrane</keyword>
<keyword evidence="10 22" id="KW-0547">Nucleotide-binding</keyword>
<keyword evidence="23" id="KW-0460">Magnesium</keyword>
<dbReference type="Gene3D" id="3.40.1090.10">
    <property type="entry name" value="Cytosolic phospholipase A2 catalytic domain"/>
    <property type="match status" value="2"/>
</dbReference>
<feature type="compositionally biased region" description="Low complexity" evidence="25">
    <location>
        <begin position="291"/>
        <end position="306"/>
    </location>
</feature>
<evidence type="ECO:0000256" key="24">
    <source>
        <dbReference type="PROSITE-ProRule" id="PRU01161"/>
    </source>
</evidence>
<feature type="active site" description="Proton acceptor" evidence="24">
    <location>
        <position position="770"/>
    </location>
</feature>
<keyword evidence="14" id="KW-0653">Protein transport</keyword>
<keyword evidence="20" id="KW-0968">Cytoplasmic vesicle</keyword>
<dbReference type="CDD" id="cd07232">
    <property type="entry name" value="Pat_PLPL"/>
    <property type="match status" value="1"/>
</dbReference>
<dbReference type="CDD" id="cd00879">
    <property type="entry name" value="Sar1"/>
    <property type="match status" value="1"/>
</dbReference>
<dbReference type="OrthoDB" id="15478at2759"/>
<dbReference type="GO" id="GO:0005789">
    <property type="term" value="C:endoplasmic reticulum membrane"/>
    <property type="evidence" value="ECO:0007669"/>
    <property type="project" value="UniProtKB-SubCell"/>
</dbReference>
<evidence type="ECO:0000256" key="1">
    <source>
        <dbReference type="ARBA" id="ARBA00002682"/>
    </source>
</evidence>
<evidence type="ECO:0000256" key="22">
    <source>
        <dbReference type="PIRSR" id="PIRSR606689-1"/>
    </source>
</evidence>
<dbReference type="Pfam" id="PF01734">
    <property type="entry name" value="Patatin"/>
    <property type="match status" value="1"/>
</dbReference>
<comment type="caution">
    <text evidence="24">Lacks conserved residue(s) required for the propagation of feature annotation.</text>
</comment>
<dbReference type="InterPro" id="IPR021771">
    <property type="entry name" value="Triacylglycerol_lipase_N"/>
</dbReference>
<dbReference type="PANTHER" id="PTHR14226">
    <property type="entry name" value="NEUROPATHY TARGET ESTERASE/SWISS CHEESE D.MELANOGASTER"/>
    <property type="match status" value="1"/>
</dbReference>
<dbReference type="Pfam" id="PF00025">
    <property type="entry name" value="Arf"/>
    <property type="match status" value="1"/>
</dbReference>
<dbReference type="GO" id="GO:0003924">
    <property type="term" value="F:GTPase activity"/>
    <property type="evidence" value="ECO:0007669"/>
    <property type="project" value="InterPro"/>
</dbReference>
<dbReference type="GO" id="GO:0016042">
    <property type="term" value="P:lipid catabolic process"/>
    <property type="evidence" value="ECO:0007669"/>
    <property type="project" value="UniProtKB-UniRule"/>
</dbReference>
<evidence type="ECO:0000256" key="6">
    <source>
        <dbReference type="ARBA" id="ARBA00007507"/>
    </source>
</evidence>
<feature type="short sequence motif" description="GXSXG" evidence="24">
    <location>
        <begin position="623"/>
        <end position="627"/>
    </location>
</feature>
<evidence type="ECO:0000256" key="20">
    <source>
        <dbReference type="ARBA" id="ARBA00023329"/>
    </source>
</evidence>